<dbReference type="PRINTS" id="PR00038">
    <property type="entry name" value="HTHLUXR"/>
</dbReference>
<accession>A0ABS0GZ42</accession>
<name>A0ABS0GZ42_9ACTN</name>
<keyword evidence="6" id="KW-1185">Reference proteome</keyword>
<dbReference type="EMBL" id="JADPUN010000192">
    <property type="protein sequence ID" value="MBF9131341.1"/>
    <property type="molecule type" value="Genomic_DNA"/>
</dbReference>
<evidence type="ECO:0000313" key="6">
    <source>
        <dbReference type="Proteomes" id="UP000638560"/>
    </source>
</evidence>
<dbReference type="Proteomes" id="UP000638560">
    <property type="component" value="Unassembled WGS sequence"/>
</dbReference>
<dbReference type="SUPFAM" id="SSF46894">
    <property type="entry name" value="C-terminal effector domain of the bipartite response regulators"/>
    <property type="match status" value="1"/>
</dbReference>
<evidence type="ECO:0000313" key="5">
    <source>
        <dbReference type="EMBL" id="MBF9131341.1"/>
    </source>
</evidence>
<evidence type="ECO:0000256" key="2">
    <source>
        <dbReference type="ARBA" id="ARBA00023125"/>
    </source>
</evidence>
<protein>
    <submittedName>
        <fullName evidence="5">Helix-turn-helix transcriptional regulator</fullName>
    </submittedName>
</protein>
<dbReference type="CDD" id="cd06170">
    <property type="entry name" value="LuxR_C_like"/>
    <property type="match status" value="1"/>
</dbReference>
<dbReference type="Gene3D" id="1.10.10.10">
    <property type="entry name" value="Winged helix-like DNA-binding domain superfamily/Winged helix DNA-binding domain"/>
    <property type="match status" value="1"/>
</dbReference>
<gene>
    <name evidence="5" type="ORF">I0C86_20585</name>
</gene>
<evidence type="ECO:0000259" key="4">
    <source>
        <dbReference type="PROSITE" id="PS50043"/>
    </source>
</evidence>
<dbReference type="SMART" id="SM00421">
    <property type="entry name" value="HTH_LUXR"/>
    <property type="match status" value="1"/>
</dbReference>
<sequence length="285" mass="30905">MAALIAVRRDERARAAVHLRAGMDGAVVTVADRENTDFLQVARSHAAEQDGDQQLALTHLGGFLERRPGEMTLTHQWLPGLLRLALAVHDRSAAEAALRACQAEAAAEEVRARATAAAAWCRGLHDTDPVPLRSAVEHYRTAGTPVELAGALEDLAVVLAQRDDGTGARAAVTEAIEVYGGFGAAWDIRRAGARLRQYGIRRGVRGARTRRAVQGWDALTPTEHKIALLVAEGRSTPDIAQSMFLTRRTTQTHISRILAKLGMRSRVEIARAAFNRDPEDIPAAR</sequence>
<dbReference type="InterPro" id="IPR000792">
    <property type="entry name" value="Tscrpt_reg_LuxR_C"/>
</dbReference>
<keyword evidence="3" id="KW-0804">Transcription</keyword>
<keyword evidence="1" id="KW-0805">Transcription regulation</keyword>
<organism evidence="5 6">
    <name type="scientific">Plantactinospora alkalitolerans</name>
    <dbReference type="NCBI Taxonomy" id="2789879"/>
    <lineage>
        <taxon>Bacteria</taxon>
        <taxon>Bacillati</taxon>
        <taxon>Actinomycetota</taxon>
        <taxon>Actinomycetes</taxon>
        <taxon>Micromonosporales</taxon>
        <taxon>Micromonosporaceae</taxon>
        <taxon>Plantactinospora</taxon>
    </lineage>
</organism>
<dbReference type="InterPro" id="IPR036388">
    <property type="entry name" value="WH-like_DNA-bd_sf"/>
</dbReference>
<proteinExistence type="predicted"/>
<comment type="caution">
    <text evidence="5">The sequence shown here is derived from an EMBL/GenBank/DDBJ whole genome shotgun (WGS) entry which is preliminary data.</text>
</comment>
<dbReference type="PANTHER" id="PTHR43214">
    <property type="entry name" value="TWO-COMPONENT RESPONSE REGULATOR"/>
    <property type="match status" value="1"/>
</dbReference>
<evidence type="ECO:0000256" key="1">
    <source>
        <dbReference type="ARBA" id="ARBA00023015"/>
    </source>
</evidence>
<dbReference type="PANTHER" id="PTHR43214:SF24">
    <property type="entry name" value="TRANSCRIPTIONAL REGULATORY PROTEIN NARL-RELATED"/>
    <property type="match status" value="1"/>
</dbReference>
<dbReference type="InterPro" id="IPR039420">
    <property type="entry name" value="WalR-like"/>
</dbReference>
<dbReference type="PROSITE" id="PS50043">
    <property type="entry name" value="HTH_LUXR_2"/>
    <property type="match status" value="1"/>
</dbReference>
<evidence type="ECO:0000256" key="3">
    <source>
        <dbReference type="ARBA" id="ARBA00023163"/>
    </source>
</evidence>
<feature type="domain" description="HTH luxR-type" evidence="4">
    <location>
        <begin position="212"/>
        <end position="277"/>
    </location>
</feature>
<keyword evidence="2" id="KW-0238">DNA-binding</keyword>
<reference evidence="5 6" key="1">
    <citation type="submission" date="2020-11" db="EMBL/GenBank/DDBJ databases">
        <title>A novel isolate from a Black sea contaminated sediment with potential to produce alkanes: Plantactinospora alkalitolerans sp. nov.</title>
        <authorList>
            <person name="Carro L."/>
            <person name="Veyisoglu A."/>
            <person name="Guven K."/>
            <person name="Schumann P."/>
            <person name="Klenk H.-P."/>
            <person name="Sahin N."/>
        </authorList>
    </citation>
    <scope>NUCLEOTIDE SEQUENCE [LARGE SCALE GENOMIC DNA]</scope>
    <source>
        <strain evidence="5 6">S1510</strain>
    </source>
</reference>
<dbReference type="InterPro" id="IPR016032">
    <property type="entry name" value="Sig_transdc_resp-reg_C-effctor"/>
</dbReference>
<dbReference type="Pfam" id="PF00196">
    <property type="entry name" value="GerE"/>
    <property type="match status" value="1"/>
</dbReference>